<keyword evidence="6" id="KW-0630">Potassium</keyword>
<feature type="transmembrane region" description="Helical" evidence="11">
    <location>
        <begin position="310"/>
        <end position="331"/>
    </location>
</feature>
<evidence type="ECO:0000256" key="10">
    <source>
        <dbReference type="SAM" id="MobiDB-lite"/>
    </source>
</evidence>
<evidence type="ECO:0000256" key="1">
    <source>
        <dbReference type="ARBA" id="ARBA00004141"/>
    </source>
</evidence>
<evidence type="ECO:0000256" key="7">
    <source>
        <dbReference type="ARBA" id="ARBA00022989"/>
    </source>
</evidence>
<keyword evidence="7 11" id="KW-1133">Transmembrane helix</keyword>
<sequence>MSEPVPITDLKELVLFLGTAGVIVPIFSKLKISPVLGFLGAGALLGPFGLGQLSSDIPWLHWVTFPNKEDISHFAELGVVFLLFTIGIELSWQRLRALKRYVFGVGSLQVLLSTIALGAVCYYATGLLLASAIIGLTLSLSSTAIALPVLAEQKRLQSPAGRISFAILLFQDLAAAPILFAVGLFSSGQPDNLLWSFLWAFGQAALAVFVIFIAGRLILRPIFKLAANTLSTEFFMAACLLVVLLSSILAAASGLSMALGAFIAGLLLAETEYRRAILATIEPFKGLLLGLFFITIGMDINVGSLLNKPLTILAATISLIVIKTMIVYAIARAFHLAHSVAIETALVIGPAGEFAFVIIGSAVSAQLLPNSLAQPVLLLVTLSMIVLPVLARIGTKIGKRLVQQKAQADETIAISNAPVNAKSHVIVIGYGRVGQLVSEMLERHDVPYIVIDANPSRVSSARKAGYPVYFGDSSAPNLLHACGIENAKALVLSIDNPKLAEQVVSTARRQKPDLTIVARAVDARHATLLYEMGVDNAVPESIEASLQLSEAVLVDIGIAMGKVLTSIHERRDEFRSILNPKKDQSRAERTEFKARRSSHKN</sequence>
<dbReference type="InterPro" id="IPR036291">
    <property type="entry name" value="NAD(P)-bd_dom_sf"/>
</dbReference>
<dbReference type="InterPro" id="IPR006153">
    <property type="entry name" value="Cation/H_exchanger_TM"/>
</dbReference>
<evidence type="ECO:0000256" key="3">
    <source>
        <dbReference type="ARBA" id="ARBA00022449"/>
    </source>
</evidence>
<keyword evidence="3" id="KW-0050">Antiport</keyword>
<feature type="transmembrane region" description="Helical" evidence="11">
    <location>
        <begin position="225"/>
        <end position="245"/>
    </location>
</feature>
<dbReference type="Pfam" id="PF00999">
    <property type="entry name" value="Na_H_Exchanger"/>
    <property type="match status" value="1"/>
</dbReference>
<evidence type="ECO:0000313" key="13">
    <source>
        <dbReference type="EMBL" id="MEN3931448.1"/>
    </source>
</evidence>
<dbReference type="PANTHER" id="PTHR46157:SF4">
    <property type="entry name" value="K(+) EFFLUX ANTIPORTER 3, CHLOROPLASTIC"/>
    <property type="match status" value="1"/>
</dbReference>
<dbReference type="Proteomes" id="UP001418637">
    <property type="component" value="Unassembled WGS sequence"/>
</dbReference>
<comment type="subcellular location">
    <subcellularLocation>
        <location evidence="1">Membrane</location>
        <topology evidence="1">Multi-pass membrane protein</topology>
    </subcellularLocation>
</comment>
<dbReference type="PANTHER" id="PTHR46157">
    <property type="entry name" value="K(+) EFFLUX ANTIPORTER 3, CHLOROPLASTIC"/>
    <property type="match status" value="1"/>
</dbReference>
<name>A0ABV0BLH2_9HYPH</name>
<feature type="transmembrane region" description="Helical" evidence="11">
    <location>
        <begin position="35"/>
        <end position="53"/>
    </location>
</feature>
<feature type="compositionally biased region" description="Basic and acidic residues" evidence="10">
    <location>
        <begin position="580"/>
        <end position="594"/>
    </location>
</feature>
<keyword evidence="4" id="KW-0633">Potassium transport</keyword>
<dbReference type="InterPro" id="IPR038770">
    <property type="entry name" value="Na+/solute_symporter_sf"/>
</dbReference>
<feature type="transmembrane region" description="Helical" evidence="11">
    <location>
        <begin position="163"/>
        <end position="185"/>
    </location>
</feature>
<reference evidence="13 14" key="1">
    <citation type="submission" date="2024-04" db="EMBL/GenBank/DDBJ databases">
        <title>A novel species isolated from cricket.</title>
        <authorList>
            <person name="Wang H.-C."/>
        </authorList>
    </citation>
    <scope>NUCLEOTIDE SEQUENCE [LARGE SCALE GENOMIC DNA]</scope>
    <source>
        <strain evidence="13 14">WL0021</strain>
    </source>
</reference>
<comment type="caution">
    <text evidence="13">The sequence shown here is derived from an EMBL/GenBank/DDBJ whole genome shotgun (WGS) entry which is preliminary data.</text>
</comment>
<keyword evidence="8" id="KW-0406">Ion transport</keyword>
<organism evidence="13 14">
    <name type="scientific">Hohaiivirga grylli</name>
    <dbReference type="NCBI Taxonomy" id="3133970"/>
    <lineage>
        <taxon>Bacteria</taxon>
        <taxon>Pseudomonadati</taxon>
        <taxon>Pseudomonadota</taxon>
        <taxon>Alphaproteobacteria</taxon>
        <taxon>Hyphomicrobiales</taxon>
        <taxon>Methylobacteriaceae</taxon>
        <taxon>Hohaiivirga</taxon>
    </lineage>
</organism>
<feature type="region of interest" description="Disordered" evidence="10">
    <location>
        <begin position="580"/>
        <end position="601"/>
    </location>
</feature>
<dbReference type="RefSeq" id="WP_346337477.1">
    <property type="nucleotide sequence ID" value="NZ_JBBYXI010000003.1"/>
</dbReference>
<feature type="transmembrane region" description="Helical" evidence="11">
    <location>
        <begin position="197"/>
        <end position="218"/>
    </location>
</feature>
<feature type="transmembrane region" description="Helical" evidence="11">
    <location>
        <begin position="340"/>
        <end position="360"/>
    </location>
</feature>
<evidence type="ECO:0000256" key="4">
    <source>
        <dbReference type="ARBA" id="ARBA00022538"/>
    </source>
</evidence>
<dbReference type="Gene3D" id="3.40.50.720">
    <property type="entry name" value="NAD(P)-binding Rossmann-like Domain"/>
    <property type="match status" value="1"/>
</dbReference>
<dbReference type="Gene3D" id="1.20.1530.20">
    <property type="match status" value="1"/>
</dbReference>
<evidence type="ECO:0000256" key="6">
    <source>
        <dbReference type="ARBA" id="ARBA00022958"/>
    </source>
</evidence>
<proteinExistence type="predicted"/>
<keyword evidence="9 11" id="KW-0472">Membrane</keyword>
<gene>
    <name evidence="13" type="ORF">WJT86_10310</name>
</gene>
<feature type="domain" description="RCK N-terminal" evidence="12">
    <location>
        <begin position="422"/>
        <end position="538"/>
    </location>
</feature>
<evidence type="ECO:0000313" key="14">
    <source>
        <dbReference type="Proteomes" id="UP001418637"/>
    </source>
</evidence>
<dbReference type="EMBL" id="JBBYXI010000003">
    <property type="protein sequence ID" value="MEN3931448.1"/>
    <property type="molecule type" value="Genomic_DNA"/>
</dbReference>
<feature type="transmembrane region" description="Helical" evidence="11">
    <location>
        <begin position="372"/>
        <end position="391"/>
    </location>
</feature>
<dbReference type="Pfam" id="PF02254">
    <property type="entry name" value="TrkA_N"/>
    <property type="match status" value="1"/>
</dbReference>
<keyword evidence="2" id="KW-0813">Transport</keyword>
<accession>A0ABV0BLH2</accession>
<feature type="transmembrane region" description="Helical" evidence="11">
    <location>
        <begin position="276"/>
        <end position="298"/>
    </location>
</feature>
<evidence type="ECO:0000256" key="11">
    <source>
        <dbReference type="SAM" id="Phobius"/>
    </source>
</evidence>
<keyword evidence="5 11" id="KW-0812">Transmembrane</keyword>
<feature type="transmembrane region" description="Helical" evidence="11">
    <location>
        <begin position="251"/>
        <end position="269"/>
    </location>
</feature>
<feature type="transmembrane region" description="Helical" evidence="11">
    <location>
        <begin position="12"/>
        <end position="28"/>
    </location>
</feature>
<protein>
    <submittedName>
        <fullName evidence="13">Cation:proton antiporter</fullName>
    </submittedName>
</protein>
<dbReference type="InterPro" id="IPR003148">
    <property type="entry name" value="RCK_N"/>
</dbReference>
<evidence type="ECO:0000259" key="12">
    <source>
        <dbReference type="PROSITE" id="PS51201"/>
    </source>
</evidence>
<evidence type="ECO:0000256" key="5">
    <source>
        <dbReference type="ARBA" id="ARBA00022692"/>
    </source>
</evidence>
<evidence type="ECO:0000256" key="8">
    <source>
        <dbReference type="ARBA" id="ARBA00023065"/>
    </source>
</evidence>
<dbReference type="SUPFAM" id="SSF51735">
    <property type="entry name" value="NAD(P)-binding Rossmann-fold domains"/>
    <property type="match status" value="1"/>
</dbReference>
<feature type="transmembrane region" description="Helical" evidence="11">
    <location>
        <begin position="131"/>
        <end position="151"/>
    </location>
</feature>
<feature type="transmembrane region" description="Helical" evidence="11">
    <location>
        <begin position="73"/>
        <end position="92"/>
    </location>
</feature>
<keyword evidence="14" id="KW-1185">Reference proteome</keyword>
<dbReference type="PROSITE" id="PS51201">
    <property type="entry name" value="RCK_N"/>
    <property type="match status" value="1"/>
</dbReference>
<evidence type="ECO:0000256" key="2">
    <source>
        <dbReference type="ARBA" id="ARBA00022448"/>
    </source>
</evidence>
<feature type="transmembrane region" description="Helical" evidence="11">
    <location>
        <begin position="101"/>
        <end position="125"/>
    </location>
</feature>
<evidence type="ECO:0000256" key="9">
    <source>
        <dbReference type="ARBA" id="ARBA00023136"/>
    </source>
</evidence>